<feature type="binding site" evidence="1">
    <location>
        <begin position="168"/>
        <end position="175"/>
    </location>
    <ligand>
        <name>ATP</name>
        <dbReference type="ChEBI" id="CHEBI:30616"/>
    </ligand>
</feature>
<dbReference type="EMBL" id="JBHSKG010000010">
    <property type="protein sequence ID" value="MFC5140309.1"/>
    <property type="molecule type" value="Genomic_DNA"/>
</dbReference>
<keyword evidence="1" id="KW-0067">ATP-binding</keyword>
<proteinExistence type="predicted"/>
<keyword evidence="4" id="KW-1185">Reference proteome</keyword>
<dbReference type="Gene3D" id="3.40.50.300">
    <property type="entry name" value="P-loop containing nucleotide triphosphate hydrolases"/>
    <property type="match status" value="1"/>
</dbReference>
<evidence type="ECO:0000313" key="3">
    <source>
        <dbReference type="EMBL" id="MFC5140309.1"/>
    </source>
</evidence>
<sequence>MSLFPARRRWLSGPQRGAYRREVHAQADRQRWRPVWHAAAEGSGLSRDVAVAAGITTIVPELVSVGRPTVGPTALVVRLLPGQLAADVRAVADRLAPALGAVQLRVTGLSDGVHVRIELLDRDPLAEAFRPMLPAVATITDPLILGLADDGVVVSHALADATHLAVQGMNGSGKSRFCYGLLSQCAHAPDVLVAGSDITGLLLGGPWAGTRHREHQAAGTGDLEQHAASLERLVELMDQRLADMPRGVDKIAPSSDVPLVLVVAEEWPGLLRAAQARDRKLADRITSAMLRLASEGRKAAFRVLVLAQRFEAAAVGGGYLREQLGLTISFRVPTESLVMLHGDDARELGAAHRTAEPGIAVVSAPGRPLARMRAPWFGEYRDYCAAVGGDDW</sequence>
<dbReference type="SUPFAM" id="SSF52540">
    <property type="entry name" value="P-loop containing nucleoside triphosphate hydrolases"/>
    <property type="match status" value="1"/>
</dbReference>
<dbReference type="Proteomes" id="UP001596175">
    <property type="component" value="Unassembled WGS sequence"/>
</dbReference>
<name>A0ABV9ZLE9_9PSEU</name>
<feature type="domain" description="FtsK" evidence="2">
    <location>
        <begin position="140"/>
        <end position="339"/>
    </location>
</feature>
<dbReference type="InterPro" id="IPR027417">
    <property type="entry name" value="P-loop_NTPase"/>
</dbReference>
<dbReference type="InterPro" id="IPR002543">
    <property type="entry name" value="FtsK_dom"/>
</dbReference>
<protein>
    <recommendedName>
        <fullName evidence="2">FtsK domain-containing protein</fullName>
    </recommendedName>
</protein>
<organism evidence="3 4">
    <name type="scientific">Actinomycetospora rhizophila</name>
    <dbReference type="NCBI Taxonomy" id="1416876"/>
    <lineage>
        <taxon>Bacteria</taxon>
        <taxon>Bacillati</taxon>
        <taxon>Actinomycetota</taxon>
        <taxon>Actinomycetes</taxon>
        <taxon>Pseudonocardiales</taxon>
        <taxon>Pseudonocardiaceae</taxon>
        <taxon>Actinomycetospora</taxon>
    </lineage>
</organism>
<gene>
    <name evidence="3" type="ORF">ACFPK1_18865</name>
</gene>
<evidence type="ECO:0000313" key="4">
    <source>
        <dbReference type="Proteomes" id="UP001596175"/>
    </source>
</evidence>
<accession>A0ABV9ZLE9</accession>
<comment type="caution">
    <text evidence="3">The sequence shown here is derived from an EMBL/GenBank/DDBJ whole genome shotgun (WGS) entry which is preliminary data.</text>
</comment>
<reference evidence="4" key="1">
    <citation type="journal article" date="2019" name="Int. J. Syst. Evol. Microbiol.">
        <title>The Global Catalogue of Microorganisms (GCM) 10K type strain sequencing project: providing services to taxonomists for standard genome sequencing and annotation.</title>
        <authorList>
            <consortium name="The Broad Institute Genomics Platform"/>
            <consortium name="The Broad Institute Genome Sequencing Center for Infectious Disease"/>
            <person name="Wu L."/>
            <person name="Ma J."/>
        </authorList>
    </citation>
    <scope>NUCLEOTIDE SEQUENCE [LARGE SCALE GENOMIC DNA]</scope>
    <source>
        <strain evidence="4">XZYJ18</strain>
    </source>
</reference>
<dbReference type="RefSeq" id="WP_378022480.1">
    <property type="nucleotide sequence ID" value="NZ_JBHSKG010000010.1"/>
</dbReference>
<dbReference type="PROSITE" id="PS50901">
    <property type="entry name" value="FTSK"/>
    <property type="match status" value="1"/>
</dbReference>
<evidence type="ECO:0000259" key="2">
    <source>
        <dbReference type="PROSITE" id="PS50901"/>
    </source>
</evidence>
<keyword evidence="1" id="KW-0547">Nucleotide-binding</keyword>
<evidence type="ECO:0000256" key="1">
    <source>
        <dbReference type="PROSITE-ProRule" id="PRU00289"/>
    </source>
</evidence>